<proteinExistence type="predicted"/>
<evidence type="ECO:0000313" key="3">
    <source>
        <dbReference type="Proteomes" id="UP000310541"/>
    </source>
</evidence>
<dbReference type="AlphaFoldDB" id="A0A4U1M9U7"/>
<reference evidence="2 3" key="1">
    <citation type="submission" date="2019-04" db="EMBL/GenBank/DDBJ databases">
        <title>Genome sequence of Bacillus hwajinpoensis strain Y2.</title>
        <authorList>
            <person name="Fair J.L."/>
            <person name="Maclea K.S."/>
        </authorList>
    </citation>
    <scope>NUCLEOTIDE SEQUENCE [LARGE SCALE GENOMIC DNA]</scope>
    <source>
        <strain evidence="2 3">Y2</strain>
    </source>
</reference>
<dbReference type="SMART" id="SM01251">
    <property type="entry name" value="KbaA"/>
    <property type="match status" value="1"/>
</dbReference>
<dbReference type="Pfam" id="PF14089">
    <property type="entry name" value="KbaA"/>
    <property type="match status" value="1"/>
</dbReference>
<keyword evidence="1" id="KW-0812">Transmembrane</keyword>
<dbReference type="GO" id="GO:0045881">
    <property type="term" value="P:positive regulation of sporulation resulting in formation of a cellular spore"/>
    <property type="evidence" value="ECO:0007669"/>
    <property type="project" value="InterPro"/>
</dbReference>
<dbReference type="PIRSF" id="PIRSF029886">
    <property type="entry name" value="KBAA"/>
    <property type="match status" value="1"/>
</dbReference>
<sequence>MKTRNLVYLFFSTLLIGSTAGMITGIVLDWSQYWTDLKNGEFISFLIVMLWLLGVSSIFSLISQMGFFAYLTIHRFGLGIFKSVRLWNTIQAVLIAVALFDLVYFRYAVFAEAGESVVSYVLVALFLLVVGVTVAYIKQKETNKQAFIPALFFIVVVTTLEWIPGLQSNDPKWLWLILIPLLVSNVWQLLTLHRLIGKEA</sequence>
<name>A0A4U1M9U7_9BACL</name>
<keyword evidence="1" id="KW-0472">Membrane</keyword>
<dbReference type="EMBL" id="SWFM01000010">
    <property type="protein sequence ID" value="TKD67221.1"/>
    <property type="molecule type" value="Genomic_DNA"/>
</dbReference>
<gene>
    <name evidence="2" type="ORF">FBF83_19655</name>
</gene>
<evidence type="ECO:0008006" key="4">
    <source>
        <dbReference type="Google" id="ProtNLM"/>
    </source>
</evidence>
<feature type="transmembrane region" description="Helical" evidence="1">
    <location>
        <begin position="42"/>
        <end position="73"/>
    </location>
</feature>
<keyword evidence="1" id="KW-1133">Transmembrane helix</keyword>
<feature type="transmembrane region" description="Helical" evidence="1">
    <location>
        <begin position="7"/>
        <end position="30"/>
    </location>
</feature>
<evidence type="ECO:0000313" key="2">
    <source>
        <dbReference type="EMBL" id="TKD67221.1"/>
    </source>
</evidence>
<evidence type="ECO:0000256" key="1">
    <source>
        <dbReference type="SAM" id="Phobius"/>
    </source>
</evidence>
<feature type="transmembrane region" description="Helical" evidence="1">
    <location>
        <begin position="85"/>
        <end position="105"/>
    </location>
</feature>
<dbReference type="InterPro" id="IPR024164">
    <property type="entry name" value="KinB-signalling_activ"/>
</dbReference>
<accession>A0A4U1M9U7</accession>
<dbReference type="OrthoDB" id="2374256at2"/>
<feature type="transmembrane region" description="Helical" evidence="1">
    <location>
        <begin position="146"/>
        <end position="167"/>
    </location>
</feature>
<protein>
    <recommendedName>
        <fullName evidence="4">KinB-signaling pathway activation protein</fullName>
    </recommendedName>
</protein>
<dbReference type="RefSeq" id="WP_136948797.1">
    <property type="nucleotide sequence ID" value="NZ_SWFM01000010.1"/>
</dbReference>
<feature type="transmembrane region" description="Helical" evidence="1">
    <location>
        <begin position="117"/>
        <end position="137"/>
    </location>
</feature>
<dbReference type="Proteomes" id="UP000310541">
    <property type="component" value="Unassembled WGS sequence"/>
</dbReference>
<comment type="caution">
    <text evidence="2">The sequence shown here is derived from an EMBL/GenBank/DDBJ whole genome shotgun (WGS) entry which is preliminary data.</text>
</comment>
<feature type="transmembrane region" description="Helical" evidence="1">
    <location>
        <begin position="173"/>
        <end position="192"/>
    </location>
</feature>
<organism evidence="2 3">
    <name type="scientific">Guptibacillus hwajinpoensis</name>
    <dbReference type="NCBI Taxonomy" id="208199"/>
    <lineage>
        <taxon>Bacteria</taxon>
        <taxon>Bacillati</taxon>
        <taxon>Bacillota</taxon>
        <taxon>Bacilli</taxon>
        <taxon>Bacillales</taxon>
        <taxon>Guptibacillaceae</taxon>
        <taxon>Guptibacillus</taxon>
    </lineage>
</organism>